<evidence type="ECO:0000313" key="3">
    <source>
        <dbReference type="EMBL" id="ETO10750.1"/>
    </source>
</evidence>
<dbReference type="OrthoDB" id="5365701at2759"/>
<dbReference type="GO" id="GO:0006108">
    <property type="term" value="P:malate metabolic process"/>
    <property type="evidence" value="ECO:0007669"/>
    <property type="project" value="TreeGrafter"/>
</dbReference>
<accession>X6MCI6</accession>
<evidence type="ECO:0000256" key="1">
    <source>
        <dbReference type="SAM" id="Phobius"/>
    </source>
</evidence>
<proteinExistence type="predicted"/>
<keyword evidence="1" id="KW-0472">Membrane</keyword>
<dbReference type="InterPro" id="IPR012302">
    <property type="entry name" value="Malic_NAD-bd"/>
</dbReference>
<name>X6MCI6_RETFI</name>
<keyword evidence="4" id="KW-1185">Reference proteome</keyword>
<gene>
    <name evidence="3" type="ORF">RFI_26626</name>
</gene>
<dbReference type="EMBL" id="ASPP01023163">
    <property type="protein sequence ID" value="ETO10750.1"/>
    <property type="molecule type" value="Genomic_DNA"/>
</dbReference>
<dbReference type="PANTHER" id="PTHR23406:SF90">
    <property type="entry name" value="MALIC ENZYME-RELATED"/>
    <property type="match status" value="1"/>
</dbReference>
<dbReference type="GO" id="GO:0004473">
    <property type="term" value="F:malate dehydrogenase (decarboxylating) (NADP+) activity"/>
    <property type="evidence" value="ECO:0007669"/>
    <property type="project" value="TreeGrafter"/>
</dbReference>
<evidence type="ECO:0000313" key="4">
    <source>
        <dbReference type="Proteomes" id="UP000023152"/>
    </source>
</evidence>
<organism evidence="3 4">
    <name type="scientific">Reticulomyxa filosa</name>
    <dbReference type="NCBI Taxonomy" id="46433"/>
    <lineage>
        <taxon>Eukaryota</taxon>
        <taxon>Sar</taxon>
        <taxon>Rhizaria</taxon>
        <taxon>Retaria</taxon>
        <taxon>Foraminifera</taxon>
        <taxon>Monothalamids</taxon>
        <taxon>Reticulomyxidae</taxon>
        <taxon>Reticulomyxa</taxon>
    </lineage>
</organism>
<keyword evidence="1" id="KW-1133">Transmembrane helix</keyword>
<dbReference type="PANTHER" id="PTHR23406">
    <property type="entry name" value="MALIC ENZYME-RELATED"/>
    <property type="match status" value="1"/>
</dbReference>
<protein>
    <submittedName>
        <fullName evidence="3">Malic enzyme</fullName>
    </submittedName>
</protein>
<evidence type="ECO:0000259" key="2">
    <source>
        <dbReference type="Pfam" id="PF03949"/>
    </source>
</evidence>
<sequence>MKNNNRKIIFPMSNLTSQAEQAFLWTENKCIFASGSTFPKLTIDDKEIVPSQGNNAYIFPGVALGIIASKSSRVTDGMFLLAAQVLFCFVFYVLTLQSLDVIKGYAKEMDPEDLRDLVARCRYDHKHQRFYHDSCFDSLVREFGQDIANKTE</sequence>
<feature type="transmembrane region" description="Helical" evidence="1">
    <location>
        <begin position="79"/>
        <end position="99"/>
    </location>
</feature>
<comment type="caution">
    <text evidence="3">The sequence shown here is derived from an EMBL/GenBank/DDBJ whole genome shotgun (WGS) entry which is preliminary data.</text>
</comment>
<dbReference type="GO" id="GO:0051287">
    <property type="term" value="F:NAD binding"/>
    <property type="evidence" value="ECO:0007669"/>
    <property type="project" value="InterPro"/>
</dbReference>
<dbReference type="AlphaFoldDB" id="X6MCI6"/>
<dbReference type="Gene3D" id="3.40.50.720">
    <property type="entry name" value="NAD(P)-binding Rossmann-like Domain"/>
    <property type="match status" value="1"/>
</dbReference>
<dbReference type="Pfam" id="PF03949">
    <property type="entry name" value="Malic_M"/>
    <property type="match status" value="1"/>
</dbReference>
<keyword evidence="1" id="KW-0812">Transmembrane</keyword>
<dbReference type="Proteomes" id="UP000023152">
    <property type="component" value="Unassembled WGS sequence"/>
</dbReference>
<feature type="domain" description="Malic enzyme NAD-binding" evidence="2">
    <location>
        <begin position="2"/>
        <end position="86"/>
    </location>
</feature>
<dbReference type="InterPro" id="IPR036291">
    <property type="entry name" value="NAD(P)-bd_dom_sf"/>
</dbReference>
<reference evidence="3 4" key="1">
    <citation type="journal article" date="2013" name="Curr. Biol.">
        <title>The Genome of the Foraminiferan Reticulomyxa filosa.</title>
        <authorList>
            <person name="Glockner G."/>
            <person name="Hulsmann N."/>
            <person name="Schleicher M."/>
            <person name="Noegel A.A."/>
            <person name="Eichinger L."/>
            <person name="Gallinger C."/>
            <person name="Pawlowski J."/>
            <person name="Sierra R."/>
            <person name="Euteneuer U."/>
            <person name="Pillet L."/>
            <person name="Moustafa A."/>
            <person name="Platzer M."/>
            <person name="Groth M."/>
            <person name="Szafranski K."/>
            <person name="Schliwa M."/>
        </authorList>
    </citation>
    <scope>NUCLEOTIDE SEQUENCE [LARGE SCALE GENOMIC DNA]</scope>
</reference>
<dbReference type="SUPFAM" id="SSF51735">
    <property type="entry name" value="NAD(P)-binding Rossmann-fold domains"/>
    <property type="match status" value="1"/>
</dbReference>
<dbReference type="GO" id="GO:0005739">
    <property type="term" value="C:mitochondrion"/>
    <property type="evidence" value="ECO:0007669"/>
    <property type="project" value="TreeGrafter"/>
</dbReference>